<dbReference type="Proteomes" id="UP000077002">
    <property type="component" value="Unassembled WGS sequence"/>
</dbReference>
<comment type="caution">
    <text evidence="1">The sequence shown here is derived from an EMBL/GenBank/DDBJ whole genome shotgun (WGS) entry which is preliminary data.</text>
</comment>
<gene>
    <name evidence="1" type="ORF">AYO21_10400</name>
</gene>
<proteinExistence type="predicted"/>
<dbReference type="OrthoDB" id="1911848at2759"/>
<keyword evidence="2" id="KW-1185">Reference proteome</keyword>
<accession>A0A177EVX8</accession>
<protein>
    <submittedName>
        <fullName evidence="1">Uncharacterized protein</fullName>
    </submittedName>
</protein>
<dbReference type="EMBL" id="LVKK01000118">
    <property type="protein sequence ID" value="OAG35450.1"/>
    <property type="molecule type" value="Genomic_DNA"/>
</dbReference>
<organism evidence="1 2">
    <name type="scientific">Fonsecaea monophora</name>
    <dbReference type="NCBI Taxonomy" id="254056"/>
    <lineage>
        <taxon>Eukaryota</taxon>
        <taxon>Fungi</taxon>
        <taxon>Dikarya</taxon>
        <taxon>Ascomycota</taxon>
        <taxon>Pezizomycotina</taxon>
        <taxon>Eurotiomycetes</taxon>
        <taxon>Chaetothyriomycetidae</taxon>
        <taxon>Chaetothyriales</taxon>
        <taxon>Herpotrichiellaceae</taxon>
        <taxon>Fonsecaea</taxon>
    </lineage>
</organism>
<name>A0A177EVX8_9EURO</name>
<evidence type="ECO:0000313" key="2">
    <source>
        <dbReference type="Proteomes" id="UP000077002"/>
    </source>
</evidence>
<dbReference type="AlphaFoldDB" id="A0A177EVX8"/>
<evidence type="ECO:0000313" key="1">
    <source>
        <dbReference type="EMBL" id="OAG35450.1"/>
    </source>
</evidence>
<dbReference type="RefSeq" id="XP_022507402.1">
    <property type="nucleotide sequence ID" value="XM_022660321.1"/>
</dbReference>
<dbReference type="GeneID" id="34605522"/>
<reference evidence="1 2" key="1">
    <citation type="submission" date="2016-03" db="EMBL/GenBank/DDBJ databases">
        <title>Draft genome sequence of the Fonsecaea monophora CBS 269.37.</title>
        <authorList>
            <person name="Bombassaro A."/>
            <person name="Vinicius W.A."/>
            <person name="De Hoog S."/>
            <person name="Sun J."/>
            <person name="Souza E.M."/>
            <person name="Raittz R.T."/>
            <person name="Costa F."/>
            <person name="Leao A.C."/>
            <person name="Tadra-Sfeir M.Z."/>
            <person name="Baura V."/>
            <person name="Balsanelli E."/>
            <person name="Pedrosa F.O."/>
            <person name="Moreno L.F."/>
            <person name="Steffens M.B."/>
            <person name="Xi L."/>
            <person name="Bocca A.L."/>
            <person name="Felipe M.S."/>
            <person name="Teixeira M."/>
            <person name="Telles Filho F.Q."/>
            <person name="Azevedo C.M."/>
            <person name="Gomes R."/>
            <person name="Vicente V.A."/>
        </authorList>
    </citation>
    <scope>NUCLEOTIDE SEQUENCE [LARGE SCALE GENOMIC DNA]</scope>
    <source>
        <strain evidence="1 2">CBS 269.37</strain>
    </source>
</reference>
<sequence length="299" mass="33837">MSVPHHKSTAHEARKGAQEMFWPERVKVLLLTFDFNDLDLHKQTKKIHGDFESLGYEVQDYNINMSDPLSGLKTHLSEFLVKPDPSHPTLHIIYYHGHGGIVDTNKLQLFSHNIPKESELGKELYNLGRKVSKALESNESGMIVPSQLRVVVEDTRFRPIARVKWEQIQKTIMDAETHTIIILNCREAVLASVTSQENEKSSQKSAYRKELIGACGWGLSTRNDMSEAMCTIFKNLDKKKDDTMSAITLVSRMNHHMVKSFGGAGTVPQAVHYLLERSAVDSIRLPRLKERPPQTTHAG</sequence>